<evidence type="ECO:0000259" key="3">
    <source>
        <dbReference type="PROSITE" id="PS50157"/>
    </source>
</evidence>
<evidence type="ECO:0000313" key="5">
    <source>
        <dbReference type="Proteomes" id="UP000225706"/>
    </source>
</evidence>
<keyword evidence="1" id="KW-0862">Zinc</keyword>
<keyword evidence="5" id="KW-1185">Reference proteome</keyword>
<dbReference type="PANTHER" id="PTHR47027">
    <property type="entry name" value="REVERSE TRANSCRIPTASE DOMAIN-CONTAINING PROTEIN"/>
    <property type="match status" value="1"/>
</dbReference>
<feature type="domain" description="C2H2-type" evidence="3">
    <location>
        <begin position="719"/>
        <end position="744"/>
    </location>
</feature>
<dbReference type="InterPro" id="IPR036691">
    <property type="entry name" value="Endo/exonu/phosph_ase_sf"/>
</dbReference>
<feature type="region of interest" description="Disordered" evidence="2">
    <location>
        <begin position="695"/>
        <end position="717"/>
    </location>
</feature>
<evidence type="ECO:0000313" key="4">
    <source>
        <dbReference type="EMBL" id="PFX13771.1"/>
    </source>
</evidence>
<dbReference type="SUPFAM" id="SSF56219">
    <property type="entry name" value="DNase I-like"/>
    <property type="match status" value="1"/>
</dbReference>
<dbReference type="InterPro" id="IPR013087">
    <property type="entry name" value="Znf_C2H2_type"/>
</dbReference>
<dbReference type="Gene3D" id="3.60.10.10">
    <property type="entry name" value="Endonuclease/exonuclease/phosphatase"/>
    <property type="match status" value="1"/>
</dbReference>
<dbReference type="AlphaFoldDB" id="A0A2B4R7Z6"/>
<dbReference type="Proteomes" id="UP000225706">
    <property type="component" value="Unassembled WGS sequence"/>
</dbReference>
<name>A0A2B4R7Z6_STYPI</name>
<dbReference type="PANTHER" id="PTHR47027:SF30">
    <property type="entry name" value="THAP-TYPE DOMAIN-CONTAINING PROTEIN"/>
    <property type="match status" value="1"/>
</dbReference>
<feature type="compositionally biased region" description="Basic residues" evidence="2">
    <location>
        <begin position="696"/>
        <end position="707"/>
    </location>
</feature>
<keyword evidence="1" id="KW-0479">Metal-binding</keyword>
<dbReference type="OrthoDB" id="5984501at2759"/>
<sequence>MKQTIFGAWNVRTLMDRETSTRPERRRALVAKELSHYSNFIAALSETRLADEGSVAELKGGYTFFWKGKAQAEERIHGIGLAMKTSILKQLPDFPSTINERLKKLRFPLTVSRHITIINAYAPTMTTSYEAKETFYEDLNNLVKDVPQNNLTITNTLFRQADKYKSTWMHPRSKQWHLIDYIICRRRNARDFGITRAMRGAECWTDHRLVRSVVKLYIAPTRQKRPKLNRPSFNIAKLNYSDHQDHFVNSLDDKVTSHGPLTGSPTQKWDHFSSMVKEEAQSIPGPKKRVHQDWFDENDQAITQLLDEKQKAFVAWQNELSSISKRDDFKHLQHRAQTTLRHMQDEWWKNKAQEVQLWADVKNSKMFFSTIKAVSSTVSNEALHQIPQRSTIDSPDLPPSMEQVQKAIKQTSSGKAPGKDGIPAEIYKAARQVTLNAFHSLLCSIWEEEDNPQEFRDATIISLYKNKGSKSDCGNYRGISLLSIAGLHCGKFFKNLVFPRKFVTQIRLFHDSMTGLVLSGGEASEPFEITNGVKQGCVLAPVLFNLFFACILSHSVKDIENGVYIRRHIKLVERFHMRGLRSILGIKWQDMITNLVVLDRAETTSIAAMILKAQLRWTGHIIRMDSDRIPKQLLYGVLSKGKRKQGRSLKRFKDCINANIACTGIATKQLEECAEDRTGWRASTREATKALEAHRRANVTKARAKRKTAAETPKPPGQFPCSHCGRVCRSRLGLLSHQRTHPRT</sequence>
<keyword evidence="1" id="KW-0863">Zinc-finger</keyword>
<dbReference type="GO" id="GO:0008270">
    <property type="term" value="F:zinc ion binding"/>
    <property type="evidence" value="ECO:0007669"/>
    <property type="project" value="UniProtKB-KW"/>
</dbReference>
<organism evidence="4 5">
    <name type="scientific">Stylophora pistillata</name>
    <name type="common">Smooth cauliflower coral</name>
    <dbReference type="NCBI Taxonomy" id="50429"/>
    <lineage>
        <taxon>Eukaryota</taxon>
        <taxon>Metazoa</taxon>
        <taxon>Cnidaria</taxon>
        <taxon>Anthozoa</taxon>
        <taxon>Hexacorallia</taxon>
        <taxon>Scleractinia</taxon>
        <taxon>Astrocoeniina</taxon>
        <taxon>Pocilloporidae</taxon>
        <taxon>Stylophora</taxon>
    </lineage>
</organism>
<dbReference type="PROSITE" id="PS00028">
    <property type="entry name" value="ZINC_FINGER_C2H2_1"/>
    <property type="match status" value="1"/>
</dbReference>
<dbReference type="STRING" id="50429.A0A2B4R7Z6"/>
<comment type="caution">
    <text evidence="4">The sequence shown here is derived from an EMBL/GenBank/DDBJ whole genome shotgun (WGS) entry which is preliminary data.</text>
</comment>
<dbReference type="PROSITE" id="PS50157">
    <property type="entry name" value="ZINC_FINGER_C2H2_2"/>
    <property type="match status" value="1"/>
</dbReference>
<dbReference type="EMBL" id="LSMT01000899">
    <property type="protein sequence ID" value="PFX13771.1"/>
    <property type="molecule type" value="Genomic_DNA"/>
</dbReference>
<accession>A0A2B4R7Z6</accession>
<protein>
    <submittedName>
        <fullName evidence="4">Craniofacial development protein 2</fullName>
    </submittedName>
</protein>
<reference evidence="5" key="1">
    <citation type="journal article" date="2017" name="bioRxiv">
        <title>Comparative analysis of the genomes of Stylophora pistillata and Acropora digitifera provides evidence for extensive differences between species of corals.</title>
        <authorList>
            <person name="Voolstra C.R."/>
            <person name="Li Y."/>
            <person name="Liew Y.J."/>
            <person name="Baumgarten S."/>
            <person name="Zoccola D."/>
            <person name="Flot J.-F."/>
            <person name="Tambutte S."/>
            <person name="Allemand D."/>
            <person name="Aranda M."/>
        </authorList>
    </citation>
    <scope>NUCLEOTIDE SEQUENCE [LARGE SCALE GENOMIC DNA]</scope>
</reference>
<evidence type="ECO:0000256" key="1">
    <source>
        <dbReference type="PROSITE-ProRule" id="PRU00042"/>
    </source>
</evidence>
<proteinExistence type="predicted"/>
<evidence type="ECO:0000256" key="2">
    <source>
        <dbReference type="SAM" id="MobiDB-lite"/>
    </source>
</evidence>
<dbReference type="SMART" id="SM00355">
    <property type="entry name" value="ZnF_C2H2"/>
    <property type="match status" value="1"/>
</dbReference>
<gene>
    <name evidence="4" type="primary">CFDP2</name>
    <name evidence="4" type="ORF">AWC38_SpisGene22118</name>
</gene>